<dbReference type="PROSITE" id="PS50089">
    <property type="entry name" value="ZF_RING_2"/>
    <property type="match status" value="1"/>
</dbReference>
<dbReference type="GO" id="GO:0008270">
    <property type="term" value="F:zinc ion binding"/>
    <property type="evidence" value="ECO:0007669"/>
    <property type="project" value="UniProtKB-KW"/>
</dbReference>
<dbReference type="SMART" id="SM00184">
    <property type="entry name" value="RING"/>
    <property type="match status" value="1"/>
</dbReference>
<dbReference type="GO" id="GO:0016567">
    <property type="term" value="P:protein ubiquitination"/>
    <property type="evidence" value="ECO:0007669"/>
    <property type="project" value="TreeGrafter"/>
</dbReference>
<evidence type="ECO:0000256" key="9">
    <source>
        <dbReference type="ARBA" id="ARBA00022833"/>
    </source>
</evidence>
<dbReference type="Gramene" id="Psat04G0426800-T1">
    <property type="protein sequence ID" value="KAI5420409.1"/>
    <property type="gene ID" value="KIW84_044268"/>
</dbReference>
<dbReference type="GO" id="GO:0000325">
    <property type="term" value="C:plant-type vacuole"/>
    <property type="evidence" value="ECO:0007669"/>
    <property type="project" value="TreeGrafter"/>
</dbReference>
<dbReference type="InterPro" id="IPR013083">
    <property type="entry name" value="Znf_RING/FYVE/PHD"/>
</dbReference>
<evidence type="ECO:0000256" key="10">
    <source>
        <dbReference type="ARBA" id="ARBA00022989"/>
    </source>
</evidence>
<dbReference type="PANTHER" id="PTHR45977:SF13">
    <property type="entry name" value="GB|AAF27103.1"/>
    <property type="match status" value="1"/>
</dbReference>
<evidence type="ECO:0000256" key="11">
    <source>
        <dbReference type="ARBA" id="ARBA00023136"/>
    </source>
</evidence>
<dbReference type="EC" id="2.3.2.27" evidence="3"/>
<comment type="catalytic activity">
    <reaction evidence="1">
        <text>S-ubiquitinyl-[E2 ubiquitin-conjugating enzyme]-L-cysteine + [acceptor protein]-L-lysine = [E2 ubiquitin-conjugating enzyme]-L-cysteine + N(6)-ubiquitinyl-[acceptor protein]-L-lysine.</text>
        <dbReference type="EC" id="2.3.2.27"/>
    </reaction>
</comment>
<evidence type="ECO:0000256" key="1">
    <source>
        <dbReference type="ARBA" id="ARBA00000900"/>
    </source>
</evidence>
<dbReference type="GO" id="GO:0061630">
    <property type="term" value="F:ubiquitin protein ligase activity"/>
    <property type="evidence" value="ECO:0007669"/>
    <property type="project" value="UniProtKB-EC"/>
</dbReference>
<feature type="domain" description="RING-type" evidence="13">
    <location>
        <begin position="142"/>
        <end position="184"/>
    </location>
</feature>
<keyword evidence="11" id="KW-0472">Membrane</keyword>
<dbReference type="InterPro" id="IPR001841">
    <property type="entry name" value="Znf_RING"/>
</dbReference>
<keyword evidence="6" id="KW-0479">Metal-binding</keyword>
<keyword evidence="8" id="KW-0833">Ubl conjugation pathway</keyword>
<evidence type="ECO:0000256" key="4">
    <source>
        <dbReference type="ARBA" id="ARBA00022679"/>
    </source>
</evidence>
<gene>
    <name evidence="14" type="ORF">KIW84_044268</name>
</gene>
<dbReference type="GO" id="GO:0016020">
    <property type="term" value="C:membrane"/>
    <property type="evidence" value="ECO:0007669"/>
    <property type="project" value="UniProtKB-SubCell"/>
</dbReference>
<dbReference type="GO" id="GO:0006511">
    <property type="term" value="P:ubiquitin-dependent protein catabolic process"/>
    <property type="evidence" value="ECO:0007669"/>
    <property type="project" value="TreeGrafter"/>
</dbReference>
<dbReference type="Gene3D" id="3.30.40.10">
    <property type="entry name" value="Zinc/RING finger domain, C3HC4 (zinc finger)"/>
    <property type="match status" value="1"/>
</dbReference>
<protein>
    <recommendedName>
        <fullName evidence="3">RING-type E3 ubiquitin transferase</fullName>
        <ecNumber evidence="3">2.3.2.27</ecNumber>
    </recommendedName>
</protein>
<keyword evidence="15" id="KW-1185">Reference proteome</keyword>
<evidence type="ECO:0000256" key="7">
    <source>
        <dbReference type="ARBA" id="ARBA00022771"/>
    </source>
</evidence>
<dbReference type="EMBL" id="JAMSHJ010000004">
    <property type="protein sequence ID" value="KAI5420409.1"/>
    <property type="molecule type" value="Genomic_DNA"/>
</dbReference>
<evidence type="ECO:0000256" key="2">
    <source>
        <dbReference type="ARBA" id="ARBA00004141"/>
    </source>
</evidence>
<evidence type="ECO:0000256" key="5">
    <source>
        <dbReference type="ARBA" id="ARBA00022692"/>
    </source>
</evidence>
<comment type="caution">
    <text evidence="14">The sequence shown here is derived from an EMBL/GenBank/DDBJ whole genome shotgun (WGS) entry which is preliminary data.</text>
</comment>
<sequence>MLIPLSIVDDVAIVDLGQQHHRHNMLPVYVLFDSRTMSHNHNNVPTRLMSHNHNSVSSRLTSPTVSVVDETVLYDFPIGNVPRRSRIHPSWSINHQTGHHHHHHNGTRASPAVIGVQNTRAFGAQDTCQHVTTSTTDAESICCICLVHLSNGSSTPIRLLCSHDFHTDCIQKWINIKKTCPLCRANV</sequence>
<name>A0A9D4XI14_PEA</name>
<organism evidence="14 15">
    <name type="scientific">Pisum sativum</name>
    <name type="common">Garden pea</name>
    <name type="synonym">Lathyrus oleraceus</name>
    <dbReference type="NCBI Taxonomy" id="3888"/>
    <lineage>
        <taxon>Eukaryota</taxon>
        <taxon>Viridiplantae</taxon>
        <taxon>Streptophyta</taxon>
        <taxon>Embryophyta</taxon>
        <taxon>Tracheophyta</taxon>
        <taxon>Spermatophyta</taxon>
        <taxon>Magnoliopsida</taxon>
        <taxon>eudicotyledons</taxon>
        <taxon>Gunneridae</taxon>
        <taxon>Pentapetalae</taxon>
        <taxon>rosids</taxon>
        <taxon>fabids</taxon>
        <taxon>Fabales</taxon>
        <taxon>Fabaceae</taxon>
        <taxon>Papilionoideae</taxon>
        <taxon>50 kb inversion clade</taxon>
        <taxon>NPAAA clade</taxon>
        <taxon>Hologalegina</taxon>
        <taxon>IRL clade</taxon>
        <taxon>Fabeae</taxon>
        <taxon>Lathyrus</taxon>
    </lineage>
</organism>
<evidence type="ECO:0000256" key="3">
    <source>
        <dbReference type="ARBA" id="ARBA00012483"/>
    </source>
</evidence>
<dbReference type="Pfam" id="PF13639">
    <property type="entry name" value="zf-RING_2"/>
    <property type="match status" value="1"/>
</dbReference>
<keyword evidence="10" id="KW-1133">Transmembrane helix</keyword>
<dbReference type="SUPFAM" id="SSF57850">
    <property type="entry name" value="RING/U-box"/>
    <property type="match status" value="1"/>
</dbReference>
<comment type="subcellular location">
    <subcellularLocation>
        <location evidence="2">Membrane</location>
        <topology evidence="2">Multi-pass membrane protein</topology>
    </subcellularLocation>
</comment>
<evidence type="ECO:0000256" key="6">
    <source>
        <dbReference type="ARBA" id="ARBA00022723"/>
    </source>
</evidence>
<evidence type="ECO:0000313" key="15">
    <source>
        <dbReference type="Proteomes" id="UP001058974"/>
    </source>
</evidence>
<evidence type="ECO:0000256" key="12">
    <source>
        <dbReference type="PROSITE-ProRule" id="PRU00175"/>
    </source>
</evidence>
<keyword evidence="9" id="KW-0862">Zinc</keyword>
<evidence type="ECO:0000259" key="13">
    <source>
        <dbReference type="PROSITE" id="PS50089"/>
    </source>
</evidence>
<reference evidence="14 15" key="1">
    <citation type="journal article" date="2022" name="Nat. Genet.">
        <title>Improved pea reference genome and pan-genome highlight genomic features and evolutionary characteristics.</title>
        <authorList>
            <person name="Yang T."/>
            <person name="Liu R."/>
            <person name="Luo Y."/>
            <person name="Hu S."/>
            <person name="Wang D."/>
            <person name="Wang C."/>
            <person name="Pandey M.K."/>
            <person name="Ge S."/>
            <person name="Xu Q."/>
            <person name="Li N."/>
            <person name="Li G."/>
            <person name="Huang Y."/>
            <person name="Saxena R.K."/>
            <person name="Ji Y."/>
            <person name="Li M."/>
            <person name="Yan X."/>
            <person name="He Y."/>
            <person name="Liu Y."/>
            <person name="Wang X."/>
            <person name="Xiang C."/>
            <person name="Varshney R.K."/>
            <person name="Ding H."/>
            <person name="Gao S."/>
            <person name="Zong X."/>
        </authorList>
    </citation>
    <scope>NUCLEOTIDE SEQUENCE [LARGE SCALE GENOMIC DNA]</scope>
    <source>
        <strain evidence="14 15">cv. Zhongwan 6</strain>
    </source>
</reference>
<evidence type="ECO:0000313" key="14">
    <source>
        <dbReference type="EMBL" id="KAI5420409.1"/>
    </source>
</evidence>
<dbReference type="AlphaFoldDB" id="A0A9D4XI14"/>
<keyword evidence="4" id="KW-0808">Transferase</keyword>
<keyword evidence="5" id="KW-0812">Transmembrane</keyword>
<evidence type="ECO:0000256" key="8">
    <source>
        <dbReference type="ARBA" id="ARBA00022786"/>
    </source>
</evidence>
<dbReference type="PANTHER" id="PTHR45977">
    <property type="entry name" value="TARGET OF ERK KINASE MPK-1"/>
    <property type="match status" value="1"/>
</dbReference>
<accession>A0A9D4XI14</accession>
<keyword evidence="7 12" id="KW-0863">Zinc-finger</keyword>
<dbReference type="Proteomes" id="UP001058974">
    <property type="component" value="Chromosome 4"/>
</dbReference>
<proteinExistence type="predicted"/>